<keyword evidence="3" id="KW-1185">Reference proteome</keyword>
<dbReference type="InterPro" id="IPR006527">
    <property type="entry name" value="F-box-assoc_dom_typ1"/>
</dbReference>
<dbReference type="EMBL" id="JBEDUW010000007">
    <property type="protein sequence ID" value="KAK9910780.1"/>
    <property type="molecule type" value="Genomic_DNA"/>
</dbReference>
<evidence type="ECO:0000313" key="3">
    <source>
        <dbReference type="Proteomes" id="UP001457282"/>
    </source>
</evidence>
<comment type="caution">
    <text evidence="2">The sequence shown here is derived from an EMBL/GenBank/DDBJ whole genome shotgun (WGS) entry which is preliminary data.</text>
</comment>
<dbReference type="Pfam" id="PF07734">
    <property type="entry name" value="FBA_1"/>
    <property type="match status" value="1"/>
</dbReference>
<organism evidence="2 3">
    <name type="scientific">Rubus argutus</name>
    <name type="common">Southern blackberry</name>
    <dbReference type="NCBI Taxonomy" id="59490"/>
    <lineage>
        <taxon>Eukaryota</taxon>
        <taxon>Viridiplantae</taxon>
        <taxon>Streptophyta</taxon>
        <taxon>Embryophyta</taxon>
        <taxon>Tracheophyta</taxon>
        <taxon>Spermatophyta</taxon>
        <taxon>Magnoliopsida</taxon>
        <taxon>eudicotyledons</taxon>
        <taxon>Gunneridae</taxon>
        <taxon>Pentapetalae</taxon>
        <taxon>rosids</taxon>
        <taxon>fabids</taxon>
        <taxon>Rosales</taxon>
        <taxon>Rosaceae</taxon>
        <taxon>Rosoideae</taxon>
        <taxon>Rosoideae incertae sedis</taxon>
        <taxon>Rubus</taxon>
    </lineage>
</organism>
<proteinExistence type="predicted"/>
<dbReference type="AlphaFoldDB" id="A0AAW1VWD7"/>
<dbReference type="NCBIfam" id="TIGR01640">
    <property type="entry name" value="F_box_assoc_1"/>
    <property type="match status" value="1"/>
</dbReference>
<protein>
    <recommendedName>
        <fullName evidence="1">F-box associated beta-propeller type 1 domain-containing protein</fullName>
    </recommendedName>
</protein>
<dbReference type="InterPro" id="IPR017451">
    <property type="entry name" value="F-box-assoc_interact_dom"/>
</dbReference>
<accession>A0AAW1VWD7</accession>
<reference evidence="2 3" key="1">
    <citation type="journal article" date="2023" name="G3 (Bethesda)">
        <title>A chromosome-length genome assembly and annotation of blackberry (Rubus argutus, cv. 'Hillquist').</title>
        <authorList>
            <person name="Bruna T."/>
            <person name="Aryal R."/>
            <person name="Dudchenko O."/>
            <person name="Sargent D.J."/>
            <person name="Mead D."/>
            <person name="Buti M."/>
            <person name="Cavallini A."/>
            <person name="Hytonen T."/>
            <person name="Andres J."/>
            <person name="Pham M."/>
            <person name="Weisz D."/>
            <person name="Mascagni F."/>
            <person name="Usai G."/>
            <person name="Natali L."/>
            <person name="Bassil N."/>
            <person name="Fernandez G.E."/>
            <person name="Lomsadze A."/>
            <person name="Armour M."/>
            <person name="Olukolu B."/>
            <person name="Poorten T."/>
            <person name="Britton C."/>
            <person name="Davik J."/>
            <person name="Ashrafi H."/>
            <person name="Aiden E.L."/>
            <person name="Borodovsky M."/>
            <person name="Worthington M."/>
        </authorList>
    </citation>
    <scope>NUCLEOTIDE SEQUENCE [LARGE SCALE GENOMIC DNA]</scope>
    <source>
        <strain evidence="2">PI 553951</strain>
    </source>
</reference>
<gene>
    <name evidence="2" type="ORF">M0R45_034725</name>
</gene>
<evidence type="ECO:0000259" key="1">
    <source>
        <dbReference type="Pfam" id="PF07734"/>
    </source>
</evidence>
<feature type="domain" description="F-box associated beta-propeller type 1" evidence="1">
    <location>
        <begin position="2"/>
        <end position="139"/>
    </location>
</feature>
<dbReference type="Proteomes" id="UP001457282">
    <property type="component" value="Unassembled WGS sequence"/>
</dbReference>
<sequence>MVQVYSLARGSWKSLSASDVHVDLQGGNTSPVFVNGILHTLEARLIVNYYDQAEELRRYSGDMFIASFNLATEVFGEIMIPEALRKDTCSISRYGDSLALIKYDYDPTYRRGLVNRGCDIWVLKEYGVAQSWTFLYNIVMVQASIYGFKSCGEVV</sequence>
<name>A0AAW1VWD7_RUBAR</name>
<evidence type="ECO:0000313" key="2">
    <source>
        <dbReference type="EMBL" id="KAK9910780.1"/>
    </source>
</evidence>